<accession>F3GSG9</accession>
<proteinExistence type="predicted"/>
<dbReference type="Proteomes" id="UP000004986">
    <property type="component" value="Unassembled WGS sequence"/>
</dbReference>
<dbReference type="SUPFAM" id="SSF55347">
    <property type="entry name" value="Glyceraldehyde-3-phosphate dehydrogenase-like, C-terminal domain"/>
    <property type="match status" value="1"/>
</dbReference>
<dbReference type="Pfam" id="PF22725">
    <property type="entry name" value="GFO_IDH_MocA_C3"/>
    <property type="match status" value="1"/>
</dbReference>
<evidence type="ECO:0000259" key="1">
    <source>
        <dbReference type="Pfam" id="PF22725"/>
    </source>
</evidence>
<feature type="non-terminal residue" evidence="2">
    <location>
        <position position="1"/>
    </location>
</feature>
<evidence type="ECO:0000313" key="2">
    <source>
        <dbReference type="EMBL" id="EGH50022.1"/>
    </source>
</evidence>
<gene>
    <name evidence="2" type="ORF">PSYPI_49452</name>
</gene>
<dbReference type="InterPro" id="IPR055170">
    <property type="entry name" value="GFO_IDH_MocA-like_dom"/>
</dbReference>
<protein>
    <submittedName>
        <fullName evidence="2">Oxidoreductase</fullName>
    </submittedName>
</protein>
<feature type="domain" description="GFO/IDH/MocA-like oxidoreductase" evidence="1">
    <location>
        <begin position="2"/>
        <end position="32"/>
    </location>
</feature>
<organism evidence="2 3">
    <name type="scientific">Pseudomonas syringae pv. pisi str. 1704B</name>
    <dbReference type="NCBI Taxonomy" id="629263"/>
    <lineage>
        <taxon>Bacteria</taxon>
        <taxon>Pseudomonadati</taxon>
        <taxon>Pseudomonadota</taxon>
        <taxon>Gammaproteobacteria</taxon>
        <taxon>Pseudomonadales</taxon>
        <taxon>Pseudomonadaceae</taxon>
        <taxon>Pseudomonas</taxon>
        <taxon>Pseudomonas syringae</taxon>
    </lineage>
</organism>
<dbReference type="AlphaFoldDB" id="F3GSG9"/>
<name>F3GSG9_PSESJ</name>
<comment type="caution">
    <text evidence="2">The sequence shown here is derived from an EMBL/GenBank/DDBJ whole genome shotgun (WGS) entry which is preliminary data.</text>
</comment>
<dbReference type="Gene3D" id="3.30.360.10">
    <property type="entry name" value="Dihydrodipicolinate Reductase, domain 2"/>
    <property type="match status" value="1"/>
</dbReference>
<evidence type="ECO:0000313" key="3">
    <source>
        <dbReference type="Proteomes" id="UP000004986"/>
    </source>
</evidence>
<dbReference type="EMBL" id="AEAI01005042">
    <property type="protein sequence ID" value="EGH50022.1"/>
    <property type="molecule type" value="Genomic_DNA"/>
</dbReference>
<reference evidence="2 3" key="1">
    <citation type="journal article" date="2011" name="PLoS Pathog.">
        <title>Dynamic evolution of pathogenicity revealed by sequencing and comparative genomics of 19 Pseudomonas syringae isolates.</title>
        <authorList>
            <person name="Baltrus D.A."/>
            <person name="Nishimura M.T."/>
            <person name="Romanchuk A."/>
            <person name="Chang J.H."/>
            <person name="Mukhtar M.S."/>
            <person name="Cherkis K."/>
            <person name="Roach J."/>
            <person name="Grant S.R."/>
            <person name="Jones C.D."/>
            <person name="Dangl J.L."/>
        </authorList>
    </citation>
    <scope>NUCLEOTIDE SEQUENCE [LARGE SCALE GENOMIC DNA]</scope>
    <source>
        <strain evidence="2 3">1704B</strain>
    </source>
</reference>
<sequence length="33" mass="3476">ASGGGVLRDLGSHLVDQALVLFGPVERVYAELH</sequence>
<keyword evidence="3" id="KW-1185">Reference proteome</keyword>
<feature type="non-terminal residue" evidence="2">
    <location>
        <position position="33"/>
    </location>
</feature>